<reference evidence="1 2" key="1">
    <citation type="journal article" date="2014" name="Genome Biol. Evol.">
        <title>The genome of the myxosporean Thelohanellus kitauei shows adaptations to nutrient acquisition within its fish host.</title>
        <authorList>
            <person name="Yang Y."/>
            <person name="Xiong J."/>
            <person name="Zhou Z."/>
            <person name="Huo F."/>
            <person name="Miao W."/>
            <person name="Ran C."/>
            <person name="Liu Y."/>
            <person name="Zhang J."/>
            <person name="Feng J."/>
            <person name="Wang M."/>
            <person name="Wang M."/>
            <person name="Wang L."/>
            <person name="Yao B."/>
        </authorList>
    </citation>
    <scope>NUCLEOTIDE SEQUENCE [LARGE SCALE GENOMIC DNA]</scope>
    <source>
        <strain evidence="1">Wuqing</strain>
    </source>
</reference>
<sequence>MVCDFIAPPQTCPFENHIYPGNSTEVGDLAVSGAPEEVLHFLSLVSPKADLVPHFQSELCLGLELSILFVDTCSSPVMARSSVVLDFKGPPRIRPFESSAKAL</sequence>
<name>A0A0C2MI24_THEKT</name>
<proteinExistence type="predicted"/>
<keyword evidence="2" id="KW-1185">Reference proteome</keyword>
<evidence type="ECO:0000313" key="1">
    <source>
        <dbReference type="EMBL" id="KII66741.1"/>
    </source>
</evidence>
<protein>
    <submittedName>
        <fullName evidence="1">Uncharacterized protein</fullName>
    </submittedName>
</protein>
<gene>
    <name evidence="1" type="ORF">RF11_09332</name>
</gene>
<dbReference type="Proteomes" id="UP000031668">
    <property type="component" value="Unassembled WGS sequence"/>
</dbReference>
<dbReference type="EMBL" id="JWZT01003455">
    <property type="protein sequence ID" value="KII66741.1"/>
    <property type="molecule type" value="Genomic_DNA"/>
</dbReference>
<evidence type="ECO:0000313" key="2">
    <source>
        <dbReference type="Proteomes" id="UP000031668"/>
    </source>
</evidence>
<accession>A0A0C2MI24</accession>
<organism evidence="1 2">
    <name type="scientific">Thelohanellus kitauei</name>
    <name type="common">Myxosporean</name>
    <dbReference type="NCBI Taxonomy" id="669202"/>
    <lineage>
        <taxon>Eukaryota</taxon>
        <taxon>Metazoa</taxon>
        <taxon>Cnidaria</taxon>
        <taxon>Myxozoa</taxon>
        <taxon>Myxosporea</taxon>
        <taxon>Bivalvulida</taxon>
        <taxon>Platysporina</taxon>
        <taxon>Myxobolidae</taxon>
        <taxon>Thelohanellus</taxon>
    </lineage>
</organism>
<dbReference type="AlphaFoldDB" id="A0A0C2MI24"/>
<comment type="caution">
    <text evidence="1">The sequence shown here is derived from an EMBL/GenBank/DDBJ whole genome shotgun (WGS) entry which is preliminary data.</text>
</comment>